<keyword evidence="2" id="KW-0547">Nucleotide-binding</keyword>
<keyword evidence="9" id="KW-1185">Reference proteome</keyword>
<dbReference type="RefSeq" id="WP_188451133.1">
    <property type="nucleotide sequence ID" value="NZ_BMFS01000002.1"/>
</dbReference>
<dbReference type="EMBL" id="BMFS01000002">
    <property type="protein sequence ID" value="GGG93912.1"/>
    <property type="molecule type" value="Genomic_DNA"/>
</dbReference>
<dbReference type="InterPro" id="IPR004408">
    <property type="entry name" value="Biotin_CoA_COase_ligase"/>
</dbReference>
<evidence type="ECO:0000256" key="2">
    <source>
        <dbReference type="ARBA" id="ARBA00022741"/>
    </source>
</evidence>
<protein>
    <recommendedName>
        <fullName evidence="5">biotin--[biotin carboxyl-carrier protein] ligase</fullName>
        <ecNumber evidence="5">6.3.4.15</ecNumber>
    </recommendedName>
</protein>
<dbReference type="Gene3D" id="3.30.930.10">
    <property type="entry name" value="Bira Bifunctional Protein, Domain 2"/>
    <property type="match status" value="1"/>
</dbReference>
<comment type="catalytic activity">
    <reaction evidence="6">
        <text>biotin + L-lysyl-[protein] + ATP = N(6)-biotinyl-L-lysyl-[protein] + AMP + diphosphate + H(+)</text>
        <dbReference type="Rhea" id="RHEA:11756"/>
        <dbReference type="Rhea" id="RHEA-COMP:9752"/>
        <dbReference type="Rhea" id="RHEA-COMP:10505"/>
        <dbReference type="ChEBI" id="CHEBI:15378"/>
        <dbReference type="ChEBI" id="CHEBI:29969"/>
        <dbReference type="ChEBI" id="CHEBI:30616"/>
        <dbReference type="ChEBI" id="CHEBI:33019"/>
        <dbReference type="ChEBI" id="CHEBI:57586"/>
        <dbReference type="ChEBI" id="CHEBI:83144"/>
        <dbReference type="ChEBI" id="CHEBI:456215"/>
        <dbReference type="EC" id="6.3.4.15"/>
    </reaction>
</comment>
<reference evidence="9" key="1">
    <citation type="journal article" date="2019" name="Int. J. Syst. Evol. Microbiol.">
        <title>The Global Catalogue of Microorganisms (GCM) 10K type strain sequencing project: providing services to taxonomists for standard genome sequencing and annotation.</title>
        <authorList>
            <consortium name="The Broad Institute Genomics Platform"/>
            <consortium name="The Broad Institute Genome Sequencing Center for Infectious Disease"/>
            <person name="Wu L."/>
            <person name="Ma J."/>
        </authorList>
    </citation>
    <scope>NUCLEOTIDE SEQUENCE [LARGE SCALE GENOMIC DNA]</scope>
    <source>
        <strain evidence="9">CGMCC 1.12766</strain>
    </source>
</reference>
<dbReference type="PROSITE" id="PS51733">
    <property type="entry name" value="BPL_LPL_CATALYTIC"/>
    <property type="match status" value="1"/>
</dbReference>
<dbReference type="PANTHER" id="PTHR12835:SF5">
    <property type="entry name" value="BIOTIN--PROTEIN LIGASE"/>
    <property type="match status" value="1"/>
</dbReference>
<dbReference type="Proteomes" id="UP000648722">
    <property type="component" value="Unassembled WGS sequence"/>
</dbReference>
<dbReference type="Gene3D" id="2.30.30.100">
    <property type="match status" value="1"/>
</dbReference>
<feature type="domain" description="BPL/LPL catalytic" evidence="7">
    <location>
        <begin position="1"/>
        <end position="176"/>
    </location>
</feature>
<dbReference type="InterPro" id="IPR003142">
    <property type="entry name" value="BPL_C"/>
</dbReference>
<proteinExistence type="predicted"/>
<gene>
    <name evidence="8" type="ORF">GCM10007420_06700</name>
</gene>
<dbReference type="SUPFAM" id="SSF55681">
    <property type="entry name" value="Class II aaRS and biotin synthetases"/>
    <property type="match status" value="1"/>
</dbReference>
<comment type="caution">
    <text evidence="8">The sequence shown here is derived from an EMBL/GenBank/DDBJ whole genome shotgun (WGS) entry which is preliminary data.</text>
</comment>
<dbReference type="GO" id="GO:0016874">
    <property type="term" value="F:ligase activity"/>
    <property type="evidence" value="ECO:0007669"/>
    <property type="project" value="UniProtKB-KW"/>
</dbReference>
<evidence type="ECO:0000256" key="4">
    <source>
        <dbReference type="ARBA" id="ARBA00023267"/>
    </source>
</evidence>
<dbReference type="EC" id="6.3.4.15" evidence="5"/>
<keyword evidence="3" id="KW-0067">ATP-binding</keyword>
<evidence type="ECO:0000259" key="7">
    <source>
        <dbReference type="PROSITE" id="PS51733"/>
    </source>
</evidence>
<dbReference type="Pfam" id="PF03099">
    <property type="entry name" value="BPL_LplA_LipB"/>
    <property type="match status" value="1"/>
</dbReference>
<dbReference type="SUPFAM" id="SSF50037">
    <property type="entry name" value="C-terminal domain of transcriptional repressors"/>
    <property type="match status" value="1"/>
</dbReference>
<organism evidence="8 9">
    <name type="scientific">Glycocaulis albus</name>
    <dbReference type="NCBI Taxonomy" id="1382801"/>
    <lineage>
        <taxon>Bacteria</taxon>
        <taxon>Pseudomonadati</taxon>
        <taxon>Pseudomonadota</taxon>
        <taxon>Alphaproteobacteria</taxon>
        <taxon>Maricaulales</taxon>
        <taxon>Maricaulaceae</taxon>
        <taxon>Glycocaulis</taxon>
    </lineage>
</organism>
<evidence type="ECO:0000256" key="5">
    <source>
        <dbReference type="ARBA" id="ARBA00024227"/>
    </source>
</evidence>
<dbReference type="InterPro" id="IPR004143">
    <property type="entry name" value="BPL_LPL_catalytic"/>
</dbReference>
<evidence type="ECO:0000256" key="6">
    <source>
        <dbReference type="ARBA" id="ARBA00047846"/>
    </source>
</evidence>
<dbReference type="NCBIfam" id="TIGR00121">
    <property type="entry name" value="birA_ligase"/>
    <property type="match status" value="1"/>
</dbReference>
<dbReference type="Pfam" id="PF02237">
    <property type="entry name" value="BPL_C"/>
    <property type="match status" value="1"/>
</dbReference>
<evidence type="ECO:0000313" key="8">
    <source>
        <dbReference type="EMBL" id="GGG93912.1"/>
    </source>
</evidence>
<evidence type="ECO:0000256" key="3">
    <source>
        <dbReference type="ARBA" id="ARBA00022840"/>
    </source>
</evidence>
<sequence length="245" mass="26174">MPVRIDHYAEIDSTNEEARRRALAGERGPVWIRADRQGAGRGRRGREWVSKPGNLFITGLYVLDTSAGDAARLSFAAALAVADLVEELVPGLNPRLKWPNDVLIEGSKVCGILLESGAAPGGGLWLAAGIGVNLAHHPEDSERPATSLAAHGAAADPAHAGERLAHHFDTWLQRWQAAGFAPIRDAWLARAHGLGERVAARLENETVEGIFADLMPDGALRLDLADGTRRLISAGDVFFPANPQG</sequence>
<keyword evidence="4" id="KW-0092">Biotin</keyword>
<name>A0ABQ1XHT2_9PROT</name>
<dbReference type="InterPro" id="IPR008988">
    <property type="entry name" value="Transcriptional_repressor_C"/>
</dbReference>
<dbReference type="InterPro" id="IPR045864">
    <property type="entry name" value="aa-tRNA-synth_II/BPL/LPL"/>
</dbReference>
<dbReference type="PANTHER" id="PTHR12835">
    <property type="entry name" value="BIOTIN PROTEIN LIGASE"/>
    <property type="match status" value="1"/>
</dbReference>
<keyword evidence="1 8" id="KW-0436">Ligase</keyword>
<accession>A0ABQ1XHT2</accession>
<evidence type="ECO:0000256" key="1">
    <source>
        <dbReference type="ARBA" id="ARBA00022598"/>
    </source>
</evidence>
<evidence type="ECO:0000313" key="9">
    <source>
        <dbReference type="Proteomes" id="UP000648722"/>
    </source>
</evidence>